<keyword evidence="1" id="KW-0812">Transmembrane</keyword>
<reference evidence="3" key="1">
    <citation type="journal article" date="2020" name="Nature">
        <title>Giant virus diversity and host interactions through global metagenomics.</title>
        <authorList>
            <person name="Schulz F."/>
            <person name="Roux S."/>
            <person name="Paez-Espino D."/>
            <person name="Jungbluth S."/>
            <person name="Walsh D.A."/>
            <person name="Denef V.J."/>
            <person name="McMahon K.D."/>
            <person name="Konstantinidis K.T."/>
            <person name="Eloe-Fadrosh E.A."/>
            <person name="Kyrpides N.C."/>
            <person name="Woyke T."/>
        </authorList>
    </citation>
    <scope>NUCLEOTIDE SEQUENCE</scope>
    <source>
        <strain evidence="3">GVMAG-S-3300012000-57</strain>
    </source>
</reference>
<organism evidence="3">
    <name type="scientific">viral metagenome</name>
    <dbReference type="NCBI Taxonomy" id="1070528"/>
    <lineage>
        <taxon>unclassified sequences</taxon>
        <taxon>metagenomes</taxon>
        <taxon>organismal metagenomes</taxon>
    </lineage>
</organism>
<dbReference type="GO" id="GO:0008081">
    <property type="term" value="F:phosphoric diester hydrolase activity"/>
    <property type="evidence" value="ECO:0007669"/>
    <property type="project" value="InterPro"/>
</dbReference>
<keyword evidence="1" id="KW-1133">Transmembrane helix</keyword>
<dbReference type="InterPro" id="IPR017946">
    <property type="entry name" value="PLC-like_Pdiesterase_TIM-brl"/>
</dbReference>
<feature type="transmembrane region" description="Helical" evidence="1">
    <location>
        <begin position="6"/>
        <end position="24"/>
    </location>
</feature>
<dbReference type="Pfam" id="PF00388">
    <property type="entry name" value="PI-PLC-X"/>
    <property type="match status" value="1"/>
</dbReference>
<protein>
    <recommendedName>
        <fullName evidence="2">Phosphatidylinositol-specific phospholipase C X domain-containing protein</fullName>
    </recommendedName>
</protein>
<evidence type="ECO:0000259" key="2">
    <source>
        <dbReference type="Pfam" id="PF00388"/>
    </source>
</evidence>
<dbReference type="GO" id="GO:0006629">
    <property type="term" value="P:lipid metabolic process"/>
    <property type="evidence" value="ECO:0007669"/>
    <property type="project" value="InterPro"/>
</dbReference>
<evidence type="ECO:0000313" key="3">
    <source>
        <dbReference type="EMBL" id="QHU17108.1"/>
    </source>
</evidence>
<evidence type="ECO:0000256" key="1">
    <source>
        <dbReference type="SAM" id="Phobius"/>
    </source>
</evidence>
<accession>A0A6C0KLA4</accession>
<dbReference type="EMBL" id="MN740898">
    <property type="protein sequence ID" value="QHU17108.1"/>
    <property type="molecule type" value="Genomic_DNA"/>
</dbReference>
<feature type="domain" description="Phosphatidylinositol-specific phospholipase C X" evidence="2">
    <location>
        <begin position="68"/>
        <end position="166"/>
    </location>
</feature>
<dbReference type="SUPFAM" id="SSF51695">
    <property type="entry name" value="PLC-like phosphodiesterases"/>
    <property type="match status" value="1"/>
</dbReference>
<dbReference type="PROSITE" id="PS50007">
    <property type="entry name" value="PIPLC_X_DOMAIN"/>
    <property type="match status" value="1"/>
</dbReference>
<sequence length="366" mass="40983">MSLVRLLFIIIVCIIFIYVILRLLHRRQKILQMQTVVEGMTPTDEVTALQKAASNVSITNIIPSRSKLPLREYCIKASYSSAFSGTYVSADMIKYVLRRGCRYLDIPIFYSTTDNIPYVAHITDSKAIDSASDNKIPLDTVFNALASNAFASSNSPNFGEPLFIELRIYPDANSVVYDKVAALINANFSSKRYVDSNTGKAIQIDGSTYINDATQNPPLMGYALFMMNKTINPQYATVSQDLANCINGELGGSTFKLQTYDQLQGQTTNPPNVKNDFKSTNVIVYNTLMSDLDTLYPHPDIIKTVLSYGIQVTTYKFYARDDMLTRYEMLFDQYKSGFVPMAYAISYLSTMKNESIGKTPVSPTFP</sequence>
<proteinExistence type="predicted"/>
<keyword evidence="1" id="KW-0472">Membrane</keyword>
<dbReference type="InterPro" id="IPR000909">
    <property type="entry name" value="PLipase_C_PInositol-sp_X_dom"/>
</dbReference>
<name>A0A6C0KLA4_9ZZZZ</name>
<dbReference type="AlphaFoldDB" id="A0A6C0KLA4"/>
<dbReference type="Gene3D" id="3.20.20.190">
    <property type="entry name" value="Phosphatidylinositol (PI) phosphodiesterase"/>
    <property type="match status" value="1"/>
</dbReference>